<keyword evidence="2" id="KW-1185">Reference proteome</keyword>
<sequence>MKDGNRQISPSSAQITALVVLLNSRDKATMMQTNLSNALGISAVNCGGLDFG</sequence>
<proteinExistence type="predicted"/>
<reference evidence="1 2" key="1">
    <citation type="submission" date="2008-08" db="EMBL/GenBank/DDBJ databases">
        <authorList>
            <person name="Madupu R."/>
            <person name="Durkin A.S."/>
            <person name="Torralba M."/>
            <person name="Methe B."/>
            <person name="Sutton G.G."/>
            <person name="Strausberg R.L."/>
            <person name="Nelson K.E."/>
        </authorList>
    </citation>
    <scope>NUCLEOTIDE SEQUENCE [LARGE SCALE GENOMIC DNA]</scope>
    <source>
        <strain evidence="1 2">RM3267</strain>
    </source>
</reference>
<name>B9D1X9_CAMRE</name>
<evidence type="ECO:0000313" key="2">
    <source>
        <dbReference type="Proteomes" id="UP000003082"/>
    </source>
</evidence>
<dbReference type="STRING" id="553218.CAMRE0001_0853"/>
<accession>B9D1X9</accession>
<organism evidence="1 2">
    <name type="scientific">Campylobacter rectus RM3267</name>
    <dbReference type="NCBI Taxonomy" id="553218"/>
    <lineage>
        <taxon>Bacteria</taxon>
        <taxon>Pseudomonadati</taxon>
        <taxon>Campylobacterota</taxon>
        <taxon>Epsilonproteobacteria</taxon>
        <taxon>Campylobacterales</taxon>
        <taxon>Campylobacteraceae</taxon>
        <taxon>Campylobacter</taxon>
    </lineage>
</organism>
<dbReference type="AlphaFoldDB" id="B9D1X9"/>
<dbReference type="EMBL" id="ACFU01000011">
    <property type="protein sequence ID" value="EEF14004.1"/>
    <property type="molecule type" value="Genomic_DNA"/>
</dbReference>
<gene>
    <name evidence="1" type="ORF">CAMRE0001_0853</name>
</gene>
<protein>
    <submittedName>
        <fullName evidence="1">Uncharacterized protein</fullName>
    </submittedName>
</protein>
<dbReference type="Proteomes" id="UP000003082">
    <property type="component" value="Unassembled WGS sequence"/>
</dbReference>
<comment type="caution">
    <text evidence="1">The sequence shown here is derived from an EMBL/GenBank/DDBJ whole genome shotgun (WGS) entry which is preliminary data.</text>
</comment>
<evidence type="ECO:0000313" key="1">
    <source>
        <dbReference type="EMBL" id="EEF14004.1"/>
    </source>
</evidence>